<dbReference type="InterPro" id="IPR007995">
    <property type="entry name" value="DUF742"/>
</dbReference>
<protein>
    <submittedName>
        <fullName evidence="2">Uncharacterized protein DUF742</fullName>
    </submittedName>
</protein>
<reference evidence="2 3" key="1">
    <citation type="submission" date="2018-08" db="EMBL/GenBank/DDBJ databases">
        <title>Genomic Encyclopedia of Archaeal and Bacterial Type Strains, Phase II (KMG-II): from individual species to whole genera.</title>
        <authorList>
            <person name="Goeker M."/>
        </authorList>
    </citation>
    <scope>NUCLEOTIDE SEQUENCE [LARGE SCALE GENOMIC DNA]</scope>
    <source>
        <strain evidence="2 3">DSM 45791</strain>
    </source>
</reference>
<dbReference type="Pfam" id="PF05331">
    <property type="entry name" value="DUF742"/>
    <property type="match status" value="1"/>
</dbReference>
<keyword evidence="3" id="KW-1185">Reference proteome</keyword>
<comment type="caution">
    <text evidence="2">The sequence shown here is derived from an EMBL/GenBank/DDBJ whole genome shotgun (WGS) entry which is preliminary data.</text>
</comment>
<accession>A0A3E0HCG3</accession>
<evidence type="ECO:0000256" key="1">
    <source>
        <dbReference type="SAM" id="MobiDB-lite"/>
    </source>
</evidence>
<dbReference type="Proteomes" id="UP000256269">
    <property type="component" value="Unassembled WGS sequence"/>
</dbReference>
<dbReference type="AlphaFoldDB" id="A0A3E0HCG3"/>
<proteinExistence type="predicted"/>
<dbReference type="EMBL" id="QUNO01000010">
    <property type="protein sequence ID" value="REH42540.1"/>
    <property type="molecule type" value="Genomic_DNA"/>
</dbReference>
<dbReference type="OrthoDB" id="3481051at2"/>
<dbReference type="PANTHER" id="PTHR36221">
    <property type="entry name" value="DUF742 DOMAIN-CONTAINING PROTEIN"/>
    <property type="match status" value="1"/>
</dbReference>
<gene>
    <name evidence="2" type="ORF">BCF44_11034</name>
</gene>
<dbReference type="PANTHER" id="PTHR36221:SF1">
    <property type="entry name" value="DUF742 DOMAIN-CONTAINING PROTEIN"/>
    <property type="match status" value="1"/>
</dbReference>
<name>A0A3E0HCG3_9PSEU</name>
<evidence type="ECO:0000313" key="3">
    <source>
        <dbReference type="Proteomes" id="UP000256269"/>
    </source>
</evidence>
<dbReference type="RefSeq" id="WP_116177376.1">
    <property type="nucleotide sequence ID" value="NZ_CP144375.1"/>
</dbReference>
<sequence>MSDQPRMPDPRMIQVNQAPSWFSPNTPTPPAPEPVAEEPFVRPFIVTGGRTLPLDERLRIETLVVANGAALSAPLQFEPATVVRMCQQPRSVAEIGAALRVPLGVARVVVGDLLAAGHVTVHQTTDLSVATIERIRDLVRAL</sequence>
<organism evidence="2 3">
    <name type="scientific">Kutzneria buriramensis</name>
    <dbReference type="NCBI Taxonomy" id="1045776"/>
    <lineage>
        <taxon>Bacteria</taxon>
        <taxon>Bacillati</taxon>
        <taxon>Actinomycetota</taxon>
        <taxon>Actinomycetes</taxon>
        <taxon>Pseudonocardiales</taxon>
        <taxon>Pseudonocardiaceae</taxon>
        <taxon>Kutzneria</taxon>
    </lineage>
</organism>
<feature type="region of interest" description="Disordered" evidence="1">
    <location>
        <begin position="17"/>
        <end position="36"/>
    </location>
</feature>
<evidence type="ECO:0000313" key="2">
    <source>
        <dbReference type="EMBL" id="REH42540.1"/>
    </source>
</evidence>